<evidence type="ECO:0000256" key="4">
    <source>
        <dbReference type="ARBA" id="ARBA00035422"/>
    </source>
</evidence>
<dbReference type="PANTHER" id="PTHR11758">
    <property type="entry name" value="40S RIBOSOMAL PROTEIN S15A"/>
    <property type="match status" value="1"/>
</dbReference>
<comment type="similarity">
    <text evidence="1">Belongs to the universal ribosomal protein uS8 family.</text>
</comment>
<evidence type="ECO:0000256" key="3">
    <source>
        <dbReference type="ARBA" id="ARBA00023274"/>
    </source>
</evidence>
<dbReference type="InterPro" id="IPR035987">
    <property type="entry name" value="Ribosomal_uS8_sf"/>
</dbReference>
<dbReference type="InterPro" id="IPR000630">
    <property type="entry name" value="Ribosomal_uS8"/>
</dbReference>
<sequence length="190" mass="21821">MGTEAPQYRHKFQRYSQGYFRRCWQISRNVENSRGQGVPWATLRMYVQSVQQNEPSFCATILVLMKVLADALKSINNAAKRSKGQLIRPFSKIVIRFMTVMIKHGYIGLFEITADHRAGKMVVNLMSRLNKCGTISPRFRVQLKDLEKWQNNLLPSSQFGFMGLTTSAGIMDHEGVRSMHRGGKILRFFS</sequence>
<keyword evidence="5" id="KW-1185">Reference proteome</keyword>
<dbReference type="Pfam" id="PF00410">
    <property type="entry name" value="Ribosomal_S8"/>
    <property type="match status" value="1"/>
</dbReference>
<evidence type="ECO:0000313" key="5">
    <source>
        <dbReference type="Proteomes" id="UP001652583"/>
    </source>
</evidence>
<protein>
    <recommendedName>
        <fullName evidence="4">40S ribosomal protein S15a</fullName>
    </recommendedName>
</protein>
<accession>A0ABM3N825</accession>
<evidence type="ECO:0000256" key="2">
    <source>
        <dbReference type="ARBA" id="ARBA00022980"/>
    </source>
</evidence>
<dbReference type="Gene3D" id="3.30.1370.30">
    <property type="match status" value="1"/>
</dbReference>
<dbReference type="SUPFAM" id="SSF56047">
    <property type="entry name" value="Ribosomal protein S8"/>
    <property type="match status" value="1"/>
</dbReference>
<reference evidence="6" key="1">
    <citation type="submission" date="2025-08" db="UniProtKB">
        <authorList>
            <consortium name="RefSeq"/>
        </authorList>
    </citation>
    <scope>IDENTIFICATION</scope>
    <source>
        <tissue evidence="6">Blood</tissue>
    </source>
</reference>
<keyword evidence="3" id="KW-0687">Ribonucleoprotein</keyword>
<keyword evidence="2" id="KW-0689">Ribosomal protein</keyword>
<gene>
    <name evidence="6" type="primary">LOC106981322</name>
</gene>
<name>A0ABM3N825_ACIJB</name>
<proteinExistence type="inferred from homology"/>
<dbReference type="Proteomes" id="UP001652583">
    <property type="component" value="Chromosome B4"/>
</dbReference>
<dbReference type="GeneID" id="106981322"/>
<evidence type="ECO:0000313" key="6">
    <source>
        <dbReference type="RefSeq" id="XP_053055582.1"/>
    </source>
</evidence>
<dbReference type="RefSeq" id="XP_053055582.1">
    <property type="nucleotide sequence ID" value="XM_053199607.1"/>
</dbReference>
<dbReference type="Gene3D" id="3.30.1490.10">
    <property type="match status" value="1"/>
</dbReference>
<organism evidence="5 6">
    <name type="scientific">Acinonyx jubatus</name>
    <name type="common">Cheetah</name>
    <dbReference type="NCBI Taxonomy" id="32536"/>
    <lineage>
        <taxon>Eukaryota</taxon>
        <taxon>Metazoa</taxon>
        <taxon>Chordata</taxon>
        <taxon>Craniata</taxon>
        <taxon>Vertebrata</taxon>
        <taxon>Euteleostomi</taxon>
        <taxon>Mammalia</taxon>
        <taxon>Eutheria</taxon>
        <taxon>Laurasiatheria</taxon>
        <taxon>Carnivora</taxon>
        <taxon>Feliformia</taxon>
        <taxon>Felidae</taxon>
        <taxon>Felinae</taxon>
        <taxon>Acinonyx</taxon>
    </lineage>
</organism>
<evidence type="ECO:0000256" key="1">
    <source>
        <dbReference type="ARBA" id="ARBA00006471"/>
    </source>
</evidence>